<comment type="subunit">
    <text evidence="11">Monomer.</text>
</comment>
<evidence type="ECO:0000256" key="5">
    <source>
        <dbReference type="ARBA" id="ARBA00022630"/>
    </source>
</evidence>
<feature type="binding site" evidence="11">
    <location>
        <position position="174"/>
    </location>
    <ligand>
        <name>substrate</name>
    </ligand>
</feature>
<organism evidence="13 14">
    <name type="scientific">Govanella unica</name>
    <dbReference type="NCBI Taxonomy" id="2975056"/>
    <lineage>
        <taxon>Bacteria</taxon>
        <taxon>Pseudomonadati</taxon>
        <taxon>Pseudomonadota</taxon>
        <taxon>Alphaproteobacteria</taxon>
        <taxon>Emcibacterales</taxon>
        <taxon>Govanellaceae</taxon>
        <taxon>Govanella</taxon>
    </lineage>
</organism>
<feature type="binding site" evidence="11">
    <location>
        <position position="138"/>
    </location>
    <ligand>
        <name>FMN</name>
        <dbReference type="ChEBI" id="CHEBI:58210"/>
    </ligand>
</feature>
<dbReference type="EC" id="1.3.5.2" evidence="11"/>
<reference evidence="13" key="2">
    <citation type="journal article" date="2023" name="Syst. Appl. Microbiol.">
        <title>Govania unica gen. nov., sp. nov., a rare biosphere bacterium that represents a novel family in the class Alphaproteobacteria.</title>
        <authorList>
            <person name="Vandamme P."/>
            <person name="Peeters C."/>
            <person name="Hettiarachchi A."/>
            <person name="Cnockaert M."/>
            <person name="Carlier A."/>
        </authorList>
    </citation>
    <scope>NUCLEOTIDE SEQUENCE</scope>
    <source>
        <strain evidence="13">LMG 31809</strain>
    </source>
</reference>
<sequence length="356" mass="37477">MSLYSLIRPLIFCFDAETAHGLAVTALKSGLLPRCAAAEDPVLVSTLWGLRFPTPVGLAAGFDKNAEVPDAMLAQGFGFVEAGTVTPRPQEGNPKPRMFRLSADRAVINRLGFNNAGLEAFRAKAEARQGRPGIFGANVGANKDTSDPVSDYVAGIRALYGLSDYFTVNISSPNTPGLRSLQRQDALDRLLGAVMAARLEAHGARSGRLVPLLVKIAPDLSPEERADIAKVALKHEVDGLIISNTTISRPAGLHGPFRGETGGLSGQPLLKLATEVLGDMYKLTEGRIPLVGVGGIENGQDAYRKIRAGASLVQLYSAMVYEGPGLGASVAQELANCLRADGYANVSEAVGADWGA</sequence>
<feature type="binding site" evidence="11">
    <location>
        <position position="64"/>
    </location>
    <ligand>
        <name>substrate</name>
    </ligand>
</feature>
<feature type="domain" description="Dihydroorotate dehydrogenase catalytic" evidence="12">
    <location>
        <begin position="43"/>
        <end position="338"/>
    </location>
</feature>
<keyword evidence="6 11" id="KW-0288">FMN</keyword>
<gene>
    <name evidence="11" type="primary">pyrD</name>
    <name evidence="13" type="ORF">NYP16_12095</name>
</gene>
<dbReference type="SUPFAM" id="SSF51395">
    <property type="entry name" value="FMN-linked oxidoreductases"/>
    <property type="match status" value="1"/>
</dbReference>
<dbReference type="GO" id="GO:0006207">
    <property type="term" value="P:'de novo' pyrimidine nucleobase biosynthetic process"/>
    <property type="evidence" value="ECO:0007669"/>
    <property type="project" value="UniProtKB-UniRule"/>
</dbReference>
<feature type="active site" description="Nucleophile" evidence="11">
    <location>
        <position position="172"/>
    </location>
</feature>
<evidence type="ECO:0000256" key="9">
    <source>
        <dbReference type="ARBA" id="ARBA00023136"/>
    </source>
</evidence>
<feature type="binding site" evidence="11">
    <location>
        <position position="266"/>
    </location>
    <ligand>
        <name>FMN</name>
        <dbReference type="ChEBI" id="CHEBI:58210"/>
    </ligand>
</feature>
<dbReference type="Proteomes" id="UP001141619">
    <property type="component" value="Unassembled WGS sequence"/>
</dbReference>
<keyword evidence="8 11" id="KW-0560">Oxidoreductase</keyword>
<evidence type="ECO:0000256" key="3">
    <source>
        <dbReference type="ARBA" id="ARBA00005161"/>
    </source>
</evidence>
<comment type="catalytic activity">
    <reaction evidence="10 11">
        <text>(S)-dihydroorotate + a quinone = orotate + a quinol</text>
        <dbReference type="Rhea" id="RHEA:30187"/>
        <dbReference type="ChEBI" id="CHEBI:24646"/>
        <dbReference type="ChEBI" id="CHEBI:30839"/>
        <dbReference type="ChEBI" id="CHEBI:30864"/>
        <dbReference type="ChEBI" id="CHEBI:132124"/>
        <dbReference type="EC" id="1.3.5.2"/>
    </reaction>
</comment>
<dbReference type="NCBIfam" id="TIGR01036">
    <property type="entry name" value="pyrD_sub2"/>
    <property type="match status" value="1"/>
</dbReference>
<proteinExistence type="inferred from homology"/>
<feature type="binding site" evidence="11">
    <location>
        <begin position="60"/>
        <end position="64"/>
    </location>
    <ligand>
        <name>FMN</name>
        <dbReference type="ChEBI" id="CHEBI:58210"/>
    </ligand>
</feature>
<dbReference type="GO" id="GO:0106430">
    <property type="term" value="F:dihydroorotate dehydrogenase (quinone) activity"/>
    <property type="evidence" value="ECO:0007669"/>
    <property type="project" value="UniProtKB-EC"/>
</dbReference>
<dbReference type="CDD" id="cd04738">
    <property type="entry name" value="DHOD_2_like"/>
    <property type="match status" value="1"/>
</dbReference>
<dbReference type="EMBL" id="JANWOI010000004">
    <property type="protein sequence ID" value="MDA5194693.1"/>
    <property type="molecule type" value="Genomic_DNA"/>
</dbReference>
<dbReference type="Pfam" id="PF01180">
    <property type="entry name" value="DHO_dh"/>
    <property type="match status" value="1"/>
</dbReference>
<evidence type="ECO:0000256" key="4">
    <source>
        <dbReference type="ARBA" id="ARBA00005359"/>
    </source>
</evidence>
<evidence type="ECO:0000256" key="10">
    <source>
        <dbReference type="ARBA" id="ARBA00048639"/>
    </source>
</evidence>
<dbReference type="GO" id="GO:0044205">
    <property type="term" value="P:'de novo' UMP biosynthetic process"/>
    <property type="evidence" value="ECO:0007669"/>
    <property type="project" value="UniProtKB-UniRule"/>
</dbReference>
<dbReference type="InterPro" id="IPR005719">
    <property type="entry name" value="Dihydroorotate_DH_2"/>
</dbReference>
<accession>A0A9X3TZY3</accession>
<dbReference type="NCBIfam" id="NF003645">
    <property type="entry name" value="PRK05286.1-2"/>
    <property type="match status" value="1"/>
</dbReference>
<dbReference type="InterPro" id="IPR013785">
    <property type="entry name" value="Aldolase_TIM"/>
</dbReference>
<comment type="similarity">
    <text evidence="4 11">Belongs to the dihydroorotate dehydrogenase family. Type 2 subfamily.</text>
</comment>
<dbReference type="InterPro" id="IPR005720">
    <property type="entry name" value="Dihydroorotate_DH_cat"/>
</dbReference>
<dbReference type="HAMAP" id="MF_00225">
    <property type="entry name" value="DHO_dh_type2"/>
    <property type="match status" value="1"/>
</dbReference>
<feature type="binding site" evidence="11">
    <location>
        <begin position="244"/>
        <end position="245"/>
    </location>
    <ligand>
        <name>substrate</name>
    </ligand>
</feature>
<keyword evidence="5 11" id="KW-0285">Flavoprotein</keyword>
<dbReference type="RefSeq" id="WP_274944398.1">
    <property type="nucleotide sequence ID" value="NZ_JANWOI010000004.1"/>
</dbReference>
<evidence type="ECO:0000256" key="6">
    <source>
        <dbReference type="ARBA" id="ARBA00022643"/>
    </source>
</evidence>
<dbReference type="PROSITE" id="PS00912">
    <property type="entry name" value="DHODEHASE_2"/>
    <property type="match status" value="1"/>
</dbReference>
<evidence type="ECO:0000256" key="2">
    <source>
        <dbReference type="ARBA" id="ARBA00004370"/>
    </source>
</evidence>
<dbReference type="PANTHER" id="PTHR48109">
    <property type="entry name" value="DIHYDROOROTATE DEHYDROGENASE (QUINONE), MITOCHONDRIAL-RELATED"/>
    <property type="match status" value="1"/>
</dbReference>
<dbReference type="PANTHER" id="PTHR48109:SF4">
    <property type="entry name" value="DIHYDROOROTATE DEHYDROGENASE (QUINONE), MITOCHONDRIAL"/>
    <property type="match status" value="1"/>
</dbReference>
<evidence type="ECO:0000259" key="12">
    <source>
        <dbReference type="Pfam" id="PF01180"/>
    </source>
</evidence>
<feature type="binding site" evidence="11">
    <location>
        <position position="84"/>
    </location>
    <ligand>
        <name>FMN</name>
        <dbReference type="ChEBI" id="CHEBI:58210"/>
    </ligand>
</feature>
<feature type="binding site" evidence="11">
    <location>
        <position position="169"/>
    </location>
    <ligand>
        <name>substrate</name>
    </ligand>
</feature>
<protein>
    <recommendedName>
        <fullName evidence="11">Dihydroorotate dehydrogenase (quinone)</fullName>
        <ecNumber evidence="11">1.3.5.2</ecNumber>
    </recommendedName>
    <alternativeName>
        <fullName evidence="11">DHOdehase</fullName>
        <shortName evidence="11">DHOD</shortName>
        <shortName evidence="11">DHODase</shortName>
    </alternativeName>
    <alternativeName>
        <fullName evidence="11">Dihydroorotate oxidase</fullName>
    </alternativeName>
</protein>
<dbReference type="AlphaFoldDB" id="A0A9X3TZY3"/>
<keyword evidence="14" id="KW-1185">Reference proteome</keyword>
<dbReference type="NCBIfam" id="NF003652">
    <property type="entry name" value="PRK05286.2-5"/>
    <property type="match status" value="1"/>
</dbReference>
<reference evidence="13" key="1">
    <citation type="submission" date="2022-08" db="EMBL/GenBank/DDBJ databases">
        <authorList>
            <person name="Vandamme P."/>
            <person name="Hettiarachchi A."/>
            <person name="Peeters C."/>
            <person name="Cnockaert M."/>
            <person name="Carlier A."/>
        </authorList>
    </citation>
    <scope>NUCLEOTIDE SEQUENCE</scope>
    <source>
        <strain evidence="13">LMG 31809</strain>
    </source>
</reference>
<feature type="binding site" evidence="11">
    <location>
        <position position="295"/>
    </location>
    <ligand>
        <name>FMN</name>
        <dbReference type="ChEBI" id="CHEBI:58210"/>
    </ligand>
</feature>
<keyword evidence="9 11" id="KW-0472">Membrane</keyword>
<dbReference type="GO" id="GO:0005886">
    <property type="term" value="C:plasma membrane"/>
    <property type="evidence" value="ECO:0007669"/>
    <property type="project" value="UniProtKB-SubCell"/>
</dbReference>
<comment type="subcellular location">
    <subcellularLocation>
        <location evidence="11">Cell membrane</location>
        <topology evidence="11">Peripheral membrane protein</topology>
    </subcellularLocation>
    <subcellularLocation>
        <location evidence="2">Membrane</location>
    </subcellularLocation>
</comment>
<dbReference type="Gene3D" id="3.20.20.70">
    <property type="entry name" value="Aldolase class I"/>
    <property type="match status" value="1"/>
</dbReference>
<evidence type="ECO:0000313" key="14">
    <source>
        <dbReference type="Proteomes" id="UP001141619"/>
    </source>
</evidence>
<evidence type="ECO:0000256" key="7">
    <source>
        <dbReference type="ARBA" id="ARBA00022975"/>
    </source>
</evidence>
<keyword evidence="7 11" id="KW-0665">Pyrimidine biosynthesis</keyword>
<evidence type="ECO:0000256" key="11">
    <source>
        <dbReference type="HAMAP-Rule" id="MF_00225"/>
    </source>
</evidence>
<feature type="binding site" evidence="11">
    <location>
        <begin position="316"/>
        <end position="317"/>
    </location>
    <ligand>
        <name>FMN</name>
        <dbReference type="ChEBI" id="CHEBI:58210"/>
    </ligand>
</feature>
<dbReference type="InterPro" id="IPR050074">
    <property type="entry name" value="DHO_dehydrogenase"/>
</dbReference>
<keyword evidence="11" id="KW-1003">Cell membrane</keyword>
<dbReference type="PROSITE" id="PS00911">
    <property type="entry name" value="DHODEHASE_1"/>
    <property type="match status" value="1"/>
</dbReference>
<feature type="binding site" evidence="11">
    <location>
        <position position="243"/>
    </location>
    <ligand>
        <name>FMN</name>
        <dbReference type="ChEBI" id="CHEBI:58210"/>
    </ligand>
</feature>
<feature type="binding site" evidence="11">
    <location>
        <position position="215"/>
    </location>
    <ligand>
        <name>FMN</name>
        <dbReference type="ChEBI" id="CHEBI:58210"/>
    </ligand>
</feature>
<dbReference type="GO" id="GO:0005737">
    <property type="term" value="C:cytoplasm"/>
    <property type="evidence" value="ECO:0007669"/>
    <property type="project" value="InterPro"/>
</dbReference>
<evidence type="ECO:0000256" key="8">
    <source>
        <dbReference type="ARBA" id="ARBA00023002"/>
    </source>
</evidence>
<comment type="function">
    <text evidence="1 11">Catalyzes the conversion of dihydroorotate to orotate with quinone as electron acceptor.</text>
</comment>
<evidence type="ECO:0000256" key="1">
    <source>
        <dbReference type="ARBA" id="ARBA00003125"/>
    </source>
</evidence>
<comment type="pathway">
    <text evidence="3 11">Pyrimidine metabolism; UMP biosynthesis via de novo pathway; orotate from (S)-dihydroorotate (quinone route): step 1/1.</text>
</comment>
<comment type="cofactor">
    <cofactor evidence="11">
        <name>FMN</name>
        <dbReference type="ChEBI" id="CHEBI:58210"/>
    </cofactor>
    <text evidence="11">Binds 1 FMN per subunit.</text>
</comment>
<feature type="binding site" evidence="11">
    <location>
        <begin position="109"/>
        <end position="113"/>
    </location>
    <ligand>
        <name>substrate</name>
    </ligand>
</feature>
<name>A0A9X3TZY3_9PROT</name>
<evidence type="ECO:0000313" key="13">
    <source>
        <dbReference type="EMBL" id="MDA5194693.1"/>
    </source>
</evidence>
<dbReference type="InterPro" id="IPR001295">
    <property type="entry name" value="Dihydroorotate_DH_CS"/>
</dbReference>
<comment type="caution">
    <text evidence="13">The sequence shown here is derived from an EMBL/GenBank/DDBJ whole genome shotgun (WGS) entry which is preliminary data.</text>
</comment>
<feature type="binding site" evidence="11">
    <location>
        <position position="169"/>
    </location>
    <ligand>
        <name>FMN</name>
        <dbReference type="ChEBI" id="CHEBI:58210"/>
    </ligand>
</feature>